<dbReference type="Proteomes" id="UP000310168">
    <property type="component" value="Unassembled WGS sequence"/>
</dbReference>
<evidence type="ECO:0000313" key="1">
    <source>
        <dbReference type="EMBL" id="TKZ28962.1"/>
    </source>
</evidence>
<keyword evidence="2" id="KW-1185">Reference proteome</keyword>
<accession>A0ABY2TN48</accession>
<name>A0ABY2TN48_9SPIR</name>
<evidence type="ECO:0000313" key="2">
    <source>
        <dbReference type="Proteomes" id="UP000310168"/>
    </source>
</evidence>
<comment type="caution">
    <text evidence="1">The sequence shown here is derived from an EMBL/GenBank/DDBJ whole genome shotgun (WGS) entry which is preliminary data.</text>
</comment>
<evidence type="ECO:0008006" key="3">
    <source>
        <dbReference type="Google" id="ProtNLM"/>
    </source>
</evidence>
<dbReference type="RefSeq" id="WP_137999234.1">
    <property type="nucleotide sequence ID" value="NZ_SJDU01000461.1"/>
</dbReference>
<dbReference type="EMBL" id="SJDU01000461">
    <property type="protein sequence ID" value="TKZ28962.1"/>
    <property type="molecule type" value="Genomic_DNA"/>
</dbReference>
<reference evidence="1 2" key="1">
    <citation type="journal article" date="2019" name="Anaerobe">
        <title>Brachyspira catarrhinii sp. nov., an anaerobic intestinal spirochaete isolated from vervet monkeys may have been misidentified as Brachyspira aalborgi in previous studies.</title>
        <authorList>
            <person name="Phillips N.D."/>
            <person name="La T."/>
            <person name="Hampson D.J."/>
        </authorList>
    </citation>
    <scope>NUCLEOTIDE SEQUENCE [LARGE SCALE GENOMIC DNA]</scope>
    <source>
        <strain evidence="1 2">Z12</strain>
    </source>
</reference>
<protein>
    <recommendedName>
        <fullName evidence="3">DUF4145 domain-containing protein</fullName>
    </recommendedName>
</protein>
<proteinExistence type="predicted"/>
<sequence>MENINLTKTEIIDLIIKYHNNNTYKVLFFIEYDCNIKFKIEVSNRINPFNGTMYFYYKLKYNGQLSDIEFFNFINDMTCIYQTDPEKVLMSLFKLLSYEEIENIKNILINNNRITNKYSHIKEKILNLNMAKDINNSIIVRVDEFIKCLDNEIPLSAIFLAGSILESVLLNCAMQNDALFKKTMSIKKNQNKDFSKWVLDDFIDISKEVGLIKQDMKMFCDVIREFRNYIHPHKEIKNGFTPDMHTAKMCFNTLEITFEQIAENIDNIKIE</sequence>
<gene>
    <name evidence="1" type="ORF">EZH24_11510</name>
</gene>
<organism evidence="1 2">
    <name type="scientific">Brachyspira catarrhinii</name>
    <dbReference type="NCBI Taxonomy" id="2528966"/>
    <lineage>
        <taxon>Bacteria</taxon>
        <taxon>Pseudomonadati</taxon>
        <taxon>Spirochaetota</taxon>
        <taxon>Spirochaetia</taxon>
        <taxon>Brachyspirales</taxon>
        <taxon>Brachyspiraceae</taxon>
        <taxon>Brachyspira</taxon>
    </lineage>
</organism>